<evidence type="ECO:0000313" key="3">
    <source>
        <dbReference type="EMBL" id="GAU33930.1"/>
    </source>
</evidence>
<reference evidence="4" key="1">
    <citation type="journal article" date="2017" name="Front. Plant Sci.">
        <title>Climate Clever Clovers: New Paradigm to Reduce the Environmental Footprint of Ruminants by Breeding Low Methanogenic Forages Utilizing Haplotype Variation.</title>
        <authorList>
            <person name="Kaur P."/>
            <person name="Appels R."/>
            <person name="Bayer P.E."/>
            <person name="Keeble-Gagnere G."/>
            <person name="Wang J."/>
            <person name="Hirakawa H."/>
            <person name="Shirasawa K."/>
            <person name="Vercoe P."/>
            <person name="Stefanova K."/>
            <person name="Durmic Z."/>
            <person name="Nichols P."/>
            <person name="Revell C."/>
            <person name="Isobe S.N."/>
            <person name="Edwards D."/>
            <person name="Erskine W."/>
        </authorList>
    </citation>
    <scope>NUCLEOTIDE SEQUENCE [LARGE SCALE GENOMIC DNA]</scope>
    <source>
        <strain evidence="4">cv. Daliak</strain>
    </source>
</reference>
<gene>
    <name evidence="3" type="ORF">TSUD_357290</name>
</gene>
<dbReference type="InterPro" id="IPR050232">
    <property type="entry name" value="FBL13/AtMIF1-like"/>
</dbReference>
<dbReference type="InterPro" id="IPR032675">
    <property type="entry name" value="LRR_dom_sf"/>
</dbReference>
<feature type="domain" description="F-box" evidence="2">
    <location>
        <begin position="6"/>
        <end position="65"/>
    </location>
</feature>
<dbReference type="InterPro" id="IPR001810">
    <property type="entry name" value="F-box_dom"/>
</dbReference>
<dbReference type="Pfam" id="PF00646">
    <property type="entry name" value="F-box"/>
    <property type="match status" value="1"/>
</dbReference>
<dbReference type="Pfam" id="PF24758">
    <property type="entry name" value="LRR_At5g56370"/>
    <property type="match status" value="1"/>
</dbReference>
<dbReference type="PANTHER" id="PTHR31900:SF34">
    <property type="entry name" value="EMB|CAB62440.1-RELATED"/>
    <property type="match status" value="1"/>
</dbReference>
<dbReference type="InterPro" id="IPR055411">
    <property type="entry name" value="LRR_FXL15/At3g58940/PEG3-like"/>
</dbReference>
<sequence length="449" mass="52044">MTTVEMININDFPDDILTHILFFLPFKHAVRTTILSKRWQPLFHSLAILNIDDEGTNNKNYWYGFRQFMDKNIFPPHSQYITLKSFHLKCNYKLWDATVDSFSLNNWIIAAKQRGIEDLNLLYYKVLLVPTTLFCCKTLVVLQLGYMSVAQMNSCSVDLPSLKTLYLESVSFHDMENLMRLISGCPILENLKTSCVKAKVGVTIGGYLKPLSKLIKADIHLFDFPLKVVCNVQFLSICQMGKIIYNEEIKSYYKSFPVFGNLTNLQLYWWHEEILDWDDVVKILQNCSKLQTLKTQKCGNSTSKEDWKYPDHIPKCVSSHLTTCKIEGYDALYADFRLSTVNLWRSMMYEKKIRCSQFVQSYIINRRRRVVSCRLRRGFVFGTWKFLLSYRAANVTLLNSNIFEHRQHNEFGGVSIQEFVVASSKMTETSVPPKHGSSAEASRLEGSFV</sequence>
<keyword evidence="4" id="KW-1185">Reference proteome</keyword>
<evidence type="ECO:0000313" key="4">
    <source>
        <dbReference type="Proteomes" id="UP000242715"/>
    </source>
</evidence>
<dbReference type="PANTHER" id="PTHR31900">
    <property type="entry name" value="F-BOX/RNI SUPERFAMILY PROTEIN-RELATED"/>
    <property type="match status" value="1"/>
</dbReference>
<dbReference type="CDD" id="cd22160">
    <property type="entry name" value="F-box_AtFBL13-like"/>
    <property type="match status" value="1"/>
</dbReference>
<proteinExistence type="predicted"/>
<protein>
    <recommendedName>
        <fullName evidence="2">F-box domain-containing protein</fullName>
    </recommendedName>
</protein>
<evidence type="ECO:0000256" key="1">
    <source>
        <dbReference type="SAM" id="MobiDB-lite"/>
    </source>
</evidence>
<dbReference type="Proteomes" id="UP000242715">
    <property type="component" value="Unassembled WGS sequence"/>
</dbReference>
<dbReference type="OrthoDB" id="594804at2759"/>
<dbReference type="SUPFAM" id="SSF81383">
    <property type="entry name" value="F-box domain"/>
    <property type="match status" value="1"/>
</dbReference>
<dbReference type="SUPFAM" id="SSF52047">
    <property type="entry name" value="RNI-like"/>
    <property type="match status" value="1"/>
</dbReference>
<dbReference type="InterPro" id="IPR053781">
    <property type="entry name" value="F-box_AtFBL13-like"/>
</dbReference>
<dbReference type="PROSITE" id="PS50181">
    <property type="entry name" value="FBOX"/>
    <property type="match status" value="1"/>
</dbReference>
<dbReference type="EMBL" id="DF973540">
    <property type="protein sequence ID" value="GAU33930.1"/>
    <property type="molecule type" value="Genomic_DNA"/>
</dbReference>
<evidence type="ECO:0000259" key="2">
    <source>
        <dbReference type="PROSITE" id="PS50181"/>
    </source>
</evidence>
<accession>A0A2Z6NCB8</accession>
<organism evidence="3 4">
    <name type="scientific">Trifolium subterraneum</name>
    <name type="common">Subterranean clover</name>
    <dbReference type="NCBI Taxonomy" id="3900"/>
    <lineage>
        <taxon>Eukaryota</taxon>
        <taxon>Viridiplantae</taxon>
        <taxon>Streptophyta</taxon>
        <taxon>Embryophyta</taxon>
        <taxon>Tracheophyta</taxon>
        <taxon>Spermatophyta</taxon>
        <taxon>Magnoliopsida</taxon>
        <taxon>eudicotyledons</taxon>
        <taxon>Gunneridae</taxon>
        <taxon>Pentapetalae</taxon>
        <taxon>rosids</taxon>
        <taxon>fabids</taxon>
        <taxon>Fabales</taxon>
        <taxon>Fabaceae</taxon>
        <taxon>Papilionoideae</taxon>
        <taxon>50 kb inversion clade</taxon>
        <taxon>NPAAA clade</taxon>
        <taxon>Hologalegina</taxon>
        <taxon>IRL clade</taxon>
        <taxon>Trifolieae</taxon>
        <taxon>Trifolium</taxon>
    </lineage>
</organism>
<name>A0A2Z6NCB8_TRISU</name>
<dbReference type="AlphaFoldDB" id="A0A2Z6NCB8"/>
<feature type="region of interest" description="Disordered" evidence="1">
    <location>
        <begin position="428"/>
        <end position="449"/>
    </location>
</feature>
<dbReference type="InterPro" id="IPR036047">
    <property type="entry name" value="F-box-like_dom_sf"/>
</dbReference>
<dbReference type="Gene3D" id="3.80.10.10">
    <property type="entry name" value="Ribonuclease Inhibitor"/>
    <property type="match status" value="1"/>
</dbReference>